<evidence type="ECO:0000313" key="1">
    <source>
        <dbReference type="EMBL" id="CAJ0608716.1"/>
    </source>
</evidence>
<accession>A0AA36HDG3</accession>
<sequence>MAAILDCPLFRYGSSGRIHRAETDSRFSVALLSPHLNWFLPSDITPSMLSTKKIAKDCAGNVKRRARFAGRRSDIFGVGAAGAEPTVIGRNLGEEAPQPKKKLIGVDLKRLVKHILLPYKAKSRLVMVRLTCAYNYL</sequence>
<evidence type="ECO:0000313" key="2">
    <source>
        <dbReference type="Proteomes" id="UP001176961"/>
    </source>
</evidence>
<keyword evidence="2" id="KW-1185">Reference proteome</keyword>
<reference evidence="1" key="1">
    <citation type="submission" date="2023-07" db="EMBL/GenBank/DDBJ databases">
        <authorList>
            <consortium name="CYATHOMIX"/>
        </authorList>
    </citation>
    <scope>NUCLEOTIDE SEQUENCE</scope>
    <source>
        <strain evidence="1">N/A</strain>
    </source>
</reference>
<organism evidence="1 2">
    <name type="scientific">Cylicocyclus nassatus</name>
    <name type="common">Nematode worm</name>
    <dbReference type="NCBI Taxonomy" id="53992"/>
    <lineage>
        <taxon>Eukaryota</taxon>
        <taxon>Metazoa</taxon>
        <taxon>Ecdysozoa</taxon>
        <taxon>Nematoda</taxon>
        <taxon>Chromadorea</taxon>
        <taxon>Rhabditida</taxon>
        <taxon>Rhabditina</taxon>
        <taxon>Rhabditomorpha</taxon>
        <taxon>Strongyloidea</taxon>
        <taxon>Strongylidae</taxon>
        <taxon>Cylicocyclus</taxon>
    </lineage>
</organism>
<comment type="caution">
    <text evidence="1">The sequence shown here is derived from an EMBL/GenBank/DDBJ whole genome shotgun (WGS) entry which is preliminary data.</text>
</comment>
<protein>
    <submittedName>
        <fullName evidence="1">Uncharacterized protein</fullName>
    </submittedName>
</protein>
<name>A0AA36HDG3_CYLNA</name>
<dbReference type="AlphaFoldDB" id="A0AA36HDG3"/>
<dbReference type="EMBL" id="CATQJL010000326">
    <property type="protein sequence ID" value="CAJ0608716.1"/>
    <property type="molecule type" value="Genomic_DNA"/>
</dbReference>
<proteinExistence type="predicted"/>
<dbReference type="Proteomes" id="UP001176961">
    <property type="component" value="Unassembled WGS sequence"/>
</dbReference>
<gene>
    <name evidence="1" type="ORF">CYNAS_LOCUS20699</name>
</gene>